<comment type="similarity">
    <text evidence="2">Belongs to the BYE1 family.</text>
</comment>
<feature type="region of interest" description="Disordered" evidence="7">
    <location>
        <begin position="131"/>
        <end position="257"/>
    </location>
</feature>
<dbReference type="SMART" id="SM00510">
    <property type="entry name" value="TFS2M"/>
    <property type="match status" value="1"/>
</dbReference>
<dbReference type="InterPro" id="IPR019787">
    <property type="entry name" value="Znf_PHD-finger"/>
</dbReference>
<dbReference type="OrthoDB" id="79252at2759"/>
<evidence type="ECO:0000256" key="5">
    <source>
        <dbReference type="ARBA" id="ARBA00022771"/>
    </source>
</evidence>
<proteinExistence type="inferred from homology"/>
<dbReference type="InterPro" id="IPR003618">
    <property type="entry name" value="TFIIS_cen_dom"/>
</dbReference>
<evidence type="ECO:0000256" key="3">
    <source>
        <dbReference type="ARBA" id="ARBA00021616"/>
    </source>
</evidence>
<dbReference type="PROSITE" id="PS51321">
    <property type="entry name" value="TFIIS_CENTRAL"/>
    <property type="match status" value="1"/>
</dbReference>
<dbReference type="Pfam" id="PF07500">
    <property type="entry name" value="TFIIS_M"/>
    <property type="match status" value="1"/>
</dbReference>
<sequence>MSEEIRRSGRANKGHHTLNRDLDDIVAPPSKPKTKGKSDKSDKKGSQAGTARSQSVQTPEKDDGDEDDAIIRCVCGDQRDIRGRQMICCDDCEAWQHVKCLGLDEGPHWNTDPYRCERCNPEGHVTLLAAMARGEKPWSRKKGSKGKTKSARPSEVKAEDDSAKESVSSPQQTPARVSPPPPKAAPPKAPAPQETPQDPPTEPQNGHAEPQKVPKSQPQSPVGEKRRRDTIAEKEGSQAKRRKSSAVHHDKPPQDYVMATDPGALPDRQRGIVEKIIQALAPQINEAASKRGFRIPDGDTPSSLATRLALQIDYHCVVRHGVPSNNESPYVLQTRSIIWNTKKNPGLADRLFSGAISPEVISTMVPEEMASEEKQREYAALREANEKQMVLTEETGPRLKKTHKGEEYVGHDNMDVDVEMPQGPRLSMHEERKPSQSETEDRDELQAAAEPPESTDGPKPLTVDTTASTPQAAPPSASTAPAQPFDINTIYAKVKSPTSEQQAFFHRRQSSFATAPKQTDGPIEDPDVDRLLRDDDNDVIMSDDPTIVWRGTLDMEHKGRFEGVARFVAGGDLGQVVPWAELLSPNLPVVGKIDSQKGNEYIRGLATNGAYDVGVLAITPVTQTDREEMDNIYQYFQPRDRWGVIPVERLGNAAMRDLYVIPVEAGGSNLPGFLDMLEYCTIETPRPHDMIVLALIVKLPENRSQPHYPPTQHFAQFPAGDLAAGQMAATPQPNGAPVAPSPLSANPHGPQYSPLQSAFPNTPTPNTDAQRWPDPSQPPQPFPPQPQQQLPYQPAPPAQMQSSVPHPHQQYPKAVEILGAFIDAPVMKQFATFLPNMPDDILRNLRHILEVVPAARDEIGILQQHLTQTVGRGEGK</sequence>
<dbReference type="GO" id="GO:0031440">
    <property type="term" value="P:regulation of mRNA 3'-end processing"/>
    <property type="evidence" value="ECO:0007669"/>
    <property type="project" value="TreeGrafter"/>
</dbReference>
<dbReference type="InterPro" id="IPR001965">
    <property type="entry name" value="Znf_PHD"/>
</dbReference>
<comment type="function">
    <text evidence="1">Negative regulator of transcription elongation.</text>
</comment>
<keyword evidence="6" id="KW-0862">Zinc</keyword>
<feature type="compositionally biased region" description="Low complexity" evidence="7">
    <location>
        <begin position="465"/>
        <end position="484"/>
    </location>
</feature>
<dbReference type="SUPFAM" id="SSF46942">
    <property type="entry name" value="Elongation factor TFIIS domain 2"/>
    <property type="match status" value="1"/>
</dbReference>
<dbReference type="InterPro" id="IPR036575">
    <property type="entry name" value="TFIIS_cen_dom_sf"/>
</dbReference>
<evidence type="ECO:0000256" key="7">
    <source>
        <dbReference type="SAM" id="MobiDB-lite"/>
    </source>
</evidence>
<keyword evidence="4" id="KW-0479">Metal-binding</keyword>
<dbReference type="GO" id="GO:0008270">
    <property type="term" value="F:zinc ion binding"/>
    <property type="evidence" value="ECO:0007669"/>
    <property type="project" value="UniProtKB-KW"/>
</dbReference>
<dbReference type="EMBL" id="ML977603">
    <property type="protein sequence ID" value="KAF1998540.1"/>
    <property type="molecule type" value="Genomic_DNA"/>
</dbReference>
<evidence type="ECO:0000256" key="2">
    <source>
        <dbReference type="ARBA" id="ARBA00011050"/>
    </source>
</evidence>
<dbReference type="Gene3D" id="1.10.472.30">
    <property type="entry name" value="Transcription elongation factor S-II, central domain"/>
    <property type="match status" value="1"/>
</dbReference>
<keyword evidence="5" id="KW-0863">Zinc-finger</keyword>
<feature type="compositionally biased region" description="Polar residues" evidence="7">
    <location>
        <begin position="47"/>
        <end position="58"/>
    </location>
</feature>
<dbReference type="Gene3D" id="3.30.40.10">
    <property type="entry name" value="Zinc/RING finger domain, C3HC4 (zinc finger)"/>
    <property type="match status" value="1"/>
</dbReference>
<feature type="region of interest" description="Disordered" evidence="7">
    <location>
        <begin position="393"/>
        <end position="484"/>
    </location>
</feature>
<accession>A0A6A5W9F7</accession>
<dbReference type="AlphaFoldDB" id="A0A6A5W9F7"/>
<dbReference type="GO" id="GO:0031564">
    <property type="term" value="P:transcription antitermination"/>
    <property type="evidence" value="ECO:0007669"/>
    <property type="project" value="TreeGrafter"/>
</dbReference>
<dbReference type="InterPro" id="IPR011011">
    <property type="entry name" value="Znf_FYVE_PHD"/>
</dbReference>
<feature type="compositionally biased region" description="Low complexity" evidence="7">
    <location>
        <begin position="211"/>
        <end position="222"/>
    </location>
</feature>
<feature type="compositionally biased region" description="Pro residues" evidence="7">
    <location>
        <begin position="775"/>
        <end position="786"/>
    </location>
</feature>
<dbReference type="Pfam" id="PF00628">
    <property type="entry name" value="PHD"/>
    <property type="match status" value="1"/>
</dbReference>
<feature type="compositionally biased region" description="Basic and acidic residues" evidence="7">
    <location>
        <begin position="152"/>
        <end position="164"/>
    </location>
</feature>
<evidence type="ECO:0000313" key="9">
    <source>
        <dbReference type="EMBL" id="KAF1998540.1"/>
    </source>
</evidence>
<dbReference type="PROSITE" id="PS01359">
    <property type="entry name" value="ZF_PHD_1"/>
    <property type="match status" value="1"/>
</dbReference>
<dbReference type="InterPro" id="IPR019786">
    <property type="entry name" value="Zinc_finger_PHD-type_CS"/>
</dbReference>
<feature type="region of interest" description="Disordered" evidence="7">
    <location>
        <begin position="726"/>
        <end position="808"/>
    </location>
</feature>
<dbReference type="GO" id="GO:0001139">
    <property type="term" value="F:RNA polymerase II complex recruiting activity"/>
    <property type="evidence" value="ECO:0007669"/>
    <property type="project" value="TreeGrafter"/>
</dbReference>
<feature type="compositionally biased region" description="Basic and acidic residues" evidence="7">
    <location>
        <begin position="36"/>
        <end position="45"/>
    </location>
</feature>
<reference evidence="9" key="1">
    <citation type="journal article" date="2020" name="Stud. Mycol.">
        <title>101 Dothideomycetes genomes: a test case for predicting lifestyles and emergence of pathogens.</title>
        <authorList>
            <person name="Haridas S."/>
            <person name="Albert R."/>
            <person name="Binder M."/>
            <person name="Bloem J."/>
            <person name="Labutti K."/>
            <person name="Salamov A."/>
            <person name="Andreopoulos B."/>
            <person name="Baker S."/>
            <person name="Barry K."/>
            <person name="Bills G."/>
            <person name="Bluhm B."/>
            <person name="Cannon C."/>
            <person name="Castanera R."/>
            <person name="Culley D."/>
            <person name="Daum C."/>
            <person name="Ezra D."/>
            <person name="Gonzalez J."/>
            <person name="Henrissat B."/>
            <person name="Kuo A."/>
            <person name="Liang C."/>
            <person name="Lipzen A."/>
            <person name="Lutzoni F."/>
            <person name="Magnuson J."/>
            <person name="Mondo S."/>
            <person name="Nolan M."/>
            <person name="Ohm R."/>
            <person name="Pangilinan J."/>
            <person name="Park H.-J."/>
            <person name="Ramirez L."/>
            <person name="Alfaro M."/>
            <person name="Sun H."/>
            <person name="Tritt A."/>
            <person name="Yoshinaga Y."/>
            <person name="Zwiers L.-H."/>
            <person name="Turgeon B."/>
            <person name="Goodwin S."/>
            <person name="Spatafora J."/>
            <person name="Crous P."/>
            <person name="Grigoriev I."/>
        </authorList>
    </citation>
    <scope>NUCLEOTIDE SEQUENCE</scope>
    <source>
        <strain evidence="9">CBS 123094</strain>
    </source>
</reference>
<evidence type="ECO:0000256" key="6">
    <source>
        <dbReference type="ARBA" id="ARBA00022833"/>
    </source>
</evidence>
<name>A0A6A5W9F7_9PLEO</name>
<dbReference type="GO" id="GO:0000977">
    <property type="term" value="F:RNA polymerase II transcription regulatory region sequence-specific DNA binding"/>
    <property type="evidence" value="ECO:0007669"/>
    <property type="project" value="TreeGrafter"/>
</dbReference>
<dbReference type="SUPFAM" id="SSF57903">
    <property type="entry name" value="FYVE/PHD zinc finger"/>
    <property type="match status" value="1"/>
</dbReference>
<feature type="compositionally biased region" description="Basic and acidic residues" evidence="7">
    <location>
        <begin position="404"/>
        <end position="414"/>
    </location>
</feature>
<evidence type="ECO:0000256" key="4">
    <source>
        <dbReference type="ARBA" id="ARBA00022723"/>
    </source>
</evidence>
<dbReference type="GO" id="GO:0006368">
    <property type="term" value="P:transcription elongation by RNA polymerase II"/>
    <property type="evidence" value="ECO:0007669"/>
    <property type="project" value="TreeGrafter"/>
</dbReference>
<feature type="region of interest" description="Disordered" evidence="7">
    <location>
        <begin position="1"/>
        <end position="68"/>
    </location>
</feature>
<dbReference type="CDD" id="cd21538">
    <property type="entry name" value="SPOC_TFIIS"/>
    <property type="match status" value="1"/>
</dbReference>
<feature type="domain" description="TFIIS central" evidence="8">
    <location>
        <begin position="265"/>
        <end position="397"/>
    </location>
</feature>
<feature type="compositionally biased region" description="Pro residues" evidence="7">
    <location>
        <begin position="177"/>
        <end position="190"/>
    </location>
</feature>
<feature type="compositionally biased region" description="Polar residues" evidence="7">
    <location>
        <begin position="753"/>
        <end position="769"/>
    </location>
</feature>
<dbReference type="Pfam" id="PF07744">
    <property type="entry name" value="SPOC"/>
    <property type="match status" value="1"/>
</dbReference>
<feature type="compositionally biased region" description="Polar residues" evidence="7">
    <location>
        <begin position="165"/>
        <end position="175"/>
    </location>
</feature>
<feature type="compositionally biased region" description="Basic and acidic residues" evidence="7">
    <location>
        <begin position="223"/>
        <end position="238"/>
    </location>
</feature>
<dbReference type="GO" id="GO:0006362">
    <property type="term" value="P:transcription elongation by RNA polymerase I"/>
    <property type="evidence" value="ECO:0007669"/>
    <property type="project" value="TreeGrafter"/>
</dbReference>
<evidence type="ECO:0000313" key="10">
    <source>
        <dbReference type="Proteomes" id="UP000799779"/>
    </source>
</evidence>
<protein>
    <recommendedName>
        <fullName evidence="3">Transcription factor BYE1</fullName>
    </recommendedName>
</protein>
<evidence type="ECO:0000259" key="8">
    <source>
        <dbReference type="PROSITE" id="PS51321"/>
    </source>
</evidence>
<dbReference type="InterPro" id="IPR055499">
    <property type="entry name" value="DUF7071"/>
</dbReference>
<gene>
    <name evidence="9" type="ORF">P154DRAFT_248381</name>
</gene>
<evidence type="ECO:0000256" key="1">
    <source>
        <dbReference type="ARBA" id="ARBA00002311"/>
    </source>
</evidence>
<dbReference type="PANTHER" id="PTHR11477">
    <property type="entry name" value="TRANSCRIPTION FACTOR S-II ZINC FINGER DOMAIN-CONTAINING PROTEIN"/>
    <property type="match status" value="1"/>
</dbReference>
<dbReference type="InterPro" id="IPR013083">
    <property type="entry name" value="Znf_RING/FYVE/PHD"/>
</dbReference>
<keyword evidence="10" id="KW-1185">Reference proteome</keyword>
<organism evidence="9 10">
    <name type="scientific">Amniculicola lignicola CBS 123094</name>
    <dbReference type="NCBI Taxonomy" id="1392246"/>
    <lineage>
        <taxon>Eukaryota</taxon>
        <taxon>Fungi</taxon>
        <taxon>Dikarya</taxon>
        <taxon>Ascomycota</taxon>
        <taxon>Pezizomycotina</taxon>
        <taxon>Dothideomycetes</taxon>
        <taxon>Pleosporomycetidae</taxon>
        <taxon>Pleosporales</taxon>
        <taxon>Amniculicolaceae</taxon>
        <taxon>Amniculicola</taxon>
    </lineage>
</organism>
<dbReference type="InterPro" id="IPR012921">
    <property type="entry name" value="SPOC_C"/>
</dbReference>
<dbReference type="SMART" id="SM00249">
    <property type="entry name" value="PHD"/>
    <property type="match status" value="1"/>
</dbReference>
<feature type="compositionally biased region" description="Basic residues" evidence="7">
    <location>
        <begin position="8"/>
        <end position="17"/>
    </location>
</feature>
<dbReference type="Proteomes" id="UP000799779">
    <property type="component" value="Unassembled WGS sequence"/>
</dbReference>
<feature type="compositionally biased region" description="Basic residues" evidence="7">
    <location>
        <begin position="139"/>
        <end position="150"/>
    </location>
</feature>
<dbReference type="PANTHER" id="PTHR11477:SF11">
    <property type="entry name" value="TRANSCRIPTION FACTOR BYE1"/>
    <property type="match status" value="1"/>
</dbReference>
<dbReference type="Pfam" id="PF23257">
    <property type="entry name" value="DUF7071"/>
    <property type="match status" value="1"/>
</dbReference>
<dbReference type="GO" id="GO:0005634">
    <property type="term" value="C:nucleus"/>
    <property type="evidence" value="ECO:0007669"/>
    <property type="project" value="TreeGrafter"/>
</dbReference>